<gene>
    <name evidence="2" type="ordered locus">Swoo_3150</name>
</gene>
<dbReference type="Gene3D" id="2.60.40.2810">
    <property type="match status" value="2"/>
</dbReference>
<reference evidence="2 3" key="1">
    <citation type="submission" date="2008-02" db="EMBL/GenBank/DDBJ databases">
        <title>Complete sequence of Shewanella woodyi ATCC 51908.</title>
        <authorList>
            <consortium name="US DOE Joint Genome Institute"/>
            <person name="Copeland A."/>
            <person name="Lucas S."/>
            <person name="Lapidus A."/>
            <person name="Glavina del Rio T."/>
            <person name="Dalin E."/>
            <person name="Tice H."/>
            <person name="Bruce D."/>
            <person name="Goodwin L."/>
            <person name="Pitluck S."/>
            <person name="Sims D."/>
            <person name="Brettin T."/>
            <person name="Detter J.C."/>
            <person name="Han C."/>
            <person name="Kuske C.R."/>
            <person name="Schmutz J."/>
            <person name="Larimer F."/>
            <person name="Land M."/>
            <person name="Hauser L."/>
            <person name="Kyrpides N."/>
            <person name="Lykidis A."/>
            <person name="Zhao J.-S."/>
            <person name="Richardson P."/>
        </authorList>
    </citation>
    <scope>NUCLEOTIDE SEQUENCE [LARGE SCALE GENOMIC DNA]</scope>
    <source>
        <strain evidence="3">ATCC 51908 / MS32</strain>
    </source>
</reference>
<proteinExistence type="predicted"/>
<dbReference type="NCBIfam" id="NF012211">
    <property type="entry name" value="tand_rpt_95"/>
    <property type="match status" value="2"/>
</dbReference>
<dbReference type="GO" id="GO:0016020">
    <property type="term" value="C:membrane"/>
    <property type="evidence" value="ECO:0007669"/>
    <property type="project" value="InterPro"/>
</dbReference>
<organism evidence="2 3">
    <name type="scientific">Shewanella woodyi (strain ATCC 51908 / MS32)</name>
    <dbReference type="NCBI Taxonomy" id="392500"/>
    <lineage>
        <taxon>Bacteria</taxon>
        <taxon>Pseudomonadati</taxon>
        <taxon>Pseudomonadota</taxon>
        <taxon>Gammaproteobacteria</taxon>
        <taxon>Alteromonadales</taxon>
        <taxon>Shewanellaceae</taxon>
        <taxon>Shewanella</taxon>
    </lineage>
</organism>
<keyword evidence="3" id="KW-1185">Reference proteome</keyword>
<keyword evidence="2" id="KW-0449">Lipoprotein</keyword>
<evidence type="ECO:0000313" key="3">
    <source>
        <dbReference type="Proteomes" id="UP000002168"/>
    </source>
</evidence>
<dbReference type="RefSeq" id="WP_012325757.1">
    <property type="nucleotide sequence ID" value="NC_010506.1"/>
</dbReference>
<dbReference type="EMBL" id="CP000961">
    <property type="protein sequence ID" value="ACA87421.1"/>
    <property type="molecule type" value="Genomic_DNA"/>
</dbReference>
<dbReference type="SUPFAM" id="SSF49313">
    <property type="entry name" value="Cadherin-like"/>
    <property type="match status" value="1"/>
</dbReference>
<keyword evidence="1" id="KW-1133">Transmembrane helix</keyword>
<dbReference type="Proteomes" id="UP000002168">
    <property type="component" value="Chromosome"/>
</dbReference>
<dbReference type="KEGG" id="swd:Swoo_3150"/>
<dbReference type="NCBIfam" id="TIGR02167">
    <property type="entry name" value="Liste_lipo_26"/>
    <property type="match status" value="4"/>
</dbReference>
<dbReference type="PANTHER" id="PTHR34720">
    <property type="entry name" value="MICROCYSTIN DEPENDENT PROTEIN"/>
    <property type="match status" value="1"/>
</dbReference>
<dbReference type="SUPFAM" id="SSF141571">
    <property type="entry name" value="Pentapeptide repeat-like"/>
    <property type="match status" value="1"/>
</dbReference>
<dbReference type="InterPro" id="IPR011889">
    <property type="entry name" value="Liste_lipo_26"/>
</dbReference>
<dbReference type="STRING" id="392500.Swoo_3150"/>
<dbReference type="eggNOG" id="COG4886">
    <property type="taxonomic scope" value="Bacteria"/>
</dbReference>
<evidence type="ECO:0000313" key="2">
    <source>
        <dbReference type="EMBL" id="ACA87421.1"/>
    </source>
</evidence>
<dbReference type="GO" id="GO:0005509">
    <property type="term" value="F:calcium ion binding"/>
    <property type="evidence" value="ECO:0007669"/>
    <property type="project" value="InterPro"/>
</dbReference>
<sequence precursor="true">MRVWFVSLSVIISNSVSAVLAFILYLFPLACLAATTDDFVFTIKSNNTGTSSDVQFTLPTTGSGYNYNIDCNDDGTDEATAQTADYTCDYTSLGGAGTYTVRVEDNSGASTGFPRIYFNQTGDKLKLLTIEQWGTGKWTSMEKSFSGALNLTVPATDVPDLSGVTSTINMFWDAVLANPDVSSWDVSNVVSMNNMFLSAYAATPDVSNWDVSNVENMSATFSNATSANPDVSNWNVSKVVYMNSMFFNAESASPDVSSWDVSSVQQMSSMFQDTILANPDVSAWDVSKVTTMSFMFAGTTAANPDVSGWDVSSVTTMESMFAGASLATPNTSSWDTSAVTNMHSMFLNATSANPDTSSWNTSLVTNMRSTFNGAISANPDVSSWDTSSVTSMYAMFFAATSVTPDTSSWDTSSVTTMRSMFSGATSANPNTSSWDTSSVISMKLMFFNATSANPDTSSWNTSAVTNMSSMFSGATSANPNMNSWDVSNVTDMGSMFSGVTLTTANYDALFTAWNGQTLQNGVSFDGGNSKYCSGESARDNMIASDSWVITDGGKSCPNMHFVTTWKTDNSGSSNATSITIPTTGTGYSYDVDWNNDGTFDEFGLTGSVTHDFGTAGTYSIRIRGDFPRIYFNNVGDKEKILSVDQWGAGVWTSMQNAFYGATNLTIDATDAPILTGMTSLRAMFRDATTMDDDINHWDTSNITNMLDMFRGASAFDQDISSWDTSKVFTMQAMFEGASTFNQNISIWNTSKVSSMLSMFQNASDFNQPLGVWDTAKVTNMSFLFDGAIAFNQDISSWDTTKVTVMVSMFQNATNFDQNLDSWDISSVGNMSSMFSGATLSKVNYDALLVSFNAQTLQSGVIFDGGNSVYCASEGARVNMIASDSWVITDGGRECAPVTPSQTPDLLVTSDSGVVISDNITLDKTPSFDINCSNIGNTITLYSDNPTSDTNLATQICTSVGTESITAGVLSDGDHNISYTDTFSGDESAHSPTLLVKIDTAAPAAPSCSSNPSTANDSTNISTTCTGVETGSSLTIADMTCSPTPATVSNTVLCSGTIGSGGGEILTSNDTVSVIDLAGNSDTSETTGLVVDNSTPVIAESGAINTPTSDNTPSYSFSSTEAGSISYLGSCSSATSVAVSGSNTIIFNTLADGNYSDCQLRVTDSAGNLSNLLSVSSFVVDSTEATLSEVTPVATPTSDSTPSYSFSSTEAGSISYLGSCSSASSVAVSGSNTITFNTLADGNYSDCQLRVTDTAGNLSNFLSINSFVVDSTGATLSEITPVTTPTSDSTPSYSFSSTEAGSISYLGSCSSASSVAVSGSNTITINALADGSYSDCQLRVTDAAGNLSNLLSISSFVVDSTGATLSEITPVTTPTTDSTPSYSFSSTEAGSISYLGSCSSASSVAVSGSNTITFNALADGNYSDCQLRVTDAAGNLSNLLSINSFVVDSTGATLSEVTPVTTPTTDSTPSYSFSSTEAGSISYLGSCSSASSVAVSGSNTITINALADGSYSDCQLRVTDAAGNLSNLLSISSFVVDSTGATLSEVSPVTTPTSDSTPSYSFSSTEAGSISYLGSCSSATSVAVSGSNTITFNTLADGNYSDCQLRVTDAAGNLSNLLDVSSFVVDSTGAILSEVTPVATPTSDNTPSYSFSSTETGSISYLGSCSSATSVAVSGSNTITFNALADGNYSDCQLRVTDVAGNLSNLLSVNSFVVDSKGATLSEVTPVTTPTSDSTPSYSFSSTEAGSISYLGSCSSSTVIATEGENTVTFNELADGNYSDCLLRITDTAGNISNLLSVTAFVVDKLLLSLETQLPDTLLQDEHLFVTQKVVGGEAPFVFRADNLPEWLQLDSATGEVKGAPGVKDIATYSGITFHISDSQEREAKSVTFELRVIDINDAPIAEDDSFTLVEGQKGLIEVLVNDSDPDVDDLITLQEASAVLGEVTLVGDKLEYQSPLDFVGTDILSYTIADSGGLTATANVEVSITSDPELGAPPTLVLPQDIEVNATGLLTKVSLGFATAKDHLNNPISVSQSSGSYFEPGNHQVLWTAEDARGRKTSRSQSVKVHPLVSLRSDSHVQEGGAVSVGFYLNGDAPDYPVVLDYSLGGTADENDHDLLSGSISLTQGRLGHIHFKTFSDSLVEGDETLEIKLSDEANLAGKSAHLLTITEEARAPDIRLKPLQAGIETYTVKDTDGLVTIYTLVDSGDVADASYQWFSSQEIVNHSTQVSQFVFDPQEISSGNVQISLMLTSAQGLEVTARVNMLIQSQPVVLATPENCSVINEQESDGRLFLVESEAETCIMRGDIALQSRSGGIQILDDELTSLLDNSQILEGGVFDFVIFGKPKGSDYQVVFPQRKPIPEEAVYLKFSQQSNEWVDFDTSEGDQLASAHSNQGLCPEPNDPSWVSGLTVGDWCLRLTIKEGGLNDSDGLENGILMDPGGLTDLESFNSIDNHDPVAVDDFIELVRAVESPLDVLDNDSDSDGDNLVVIEAVAELGMTEIIDGVIWYRPISDSFLGNDTISYVISDEMGGVAKANVLLDVVTGNSLPLAVDDELTMLVNSQESIDVLSNDSDPDGDRLSLHKVSSDIGKVEMSGNKLLITPDSEFLGEFEITYFIIDSSGAMATAKVKITVKEGEKIEIKNDSGGVMSLLLLLLLYSSILRLWSYRGARL</sequence>
<dbReference type="InterPro" id="IPR013783">
    <property type="entry name" value="Ig-like_fold"/>
</dbReference>
<name>B1KMP3_SHEWM</name>
<dbReference type="Pfam" id="PF17963">
    <property type="entry name" value="Big_9"/>
    <property type="match status" value="3"/>
</dbReference>
<dbReference type="eggNOG" id="COG3210">
    <property type="taxonomic scope" value="Bacteria"/>
</dbReference>
<dbReference type="Pfam" id="PF03382">
    <property type="entry name" value="DUF285"/>
    <property type="match status" value="3"/>
</dbReference>
<dbReference type="HOGENOM" id="CLU_227494_0_0_6"/>
<accession>B1KMP3</accession>
<protein>
    <submittedName>
        <fullName evidence="2">Lipoprotein</fullName>
    </submittedName>
</protein>
<dbReference type="Gene3D" id="2.60.40.3440">
    <property type="match status" value="1"/>
</dbReference>
<dbReference type="PANTHER" id="PTHR34720:SF9">
    <property type="entry name" value="BLR4714 PROTEIN"/>
    <property type="match status" value="1"/>
</dbReference>
<evidence type="ECO:0000256" key="1">
    <source>
        <dbReference type="SAM" id="Phobius"/>
    </source>
</evidence>
<dbReference type="SUPFAM" id="SSF141072">
    <property type="entry name" value="CalX-like"/>
    <property type="match status" value="1"/>
</dbReference>
<keyword evidence="1" id="KW-0472">Membrane</keyword>
<dbReference type="InterPro" id="IPR015919">
    <property type="entry name" value="Cadherin-like_sf"/>
</dbReference>
<dbReference type="eggNOG" id="COG3637">
    <property type="taxonomic scope" value="Bacteria"/>
</dbReference>
<dbReference type="eggNOG" id="COG4733">
    <property type="taxonomic scope" value="Bacteria"/>
</dbReference>
<keyword evidence="1" id="KW-0812">Transmembrane</keyword>
<dbReference type="InterPro" id="IPR038081">
    <property type="entry name" value="CalX-like_sf"/>
</dbReference>
<dbReference type="InterPro" id="IPR005046">
    <property type="entry name" value="DUF285"/>
</dbReference>
<dbReference type="Gene3D" id="2.60.40.10">
    <property type="entry name" value="Immunoglobulins"/>
    <property type="match status" value="2"/>
</dbReference>
<feature type="transmembrane region" description="Helical" evidence="1">
    <location>
        <begin position="2645"/>
        <end position="2663"/>
    </location>
</feature>